<feature type="compositionally biased region" description="Low complexity" evidence="17">
    <location>
        <begin position="599"/>
        <end position="611"/>
    </location>
</feature>
<feature type="compositionally biased region" description="Polar residues" evidence="17">
    <location>
        <begin position="715"/>
        <end position="724"/>
    </location>
</feature>
<reference evidence="22" key="1">
    <citation type="journal article" date="2020" name="PLoS Negl. Trop. Dis.">
        <title>High-quality nuclear genome for Sarcoptes scabiei-A critical resource for a neglected parasite.</title>
        <authorList>
            <person name="Korhonen P.K."/>
            <person name="Gasser R.B."/>
            <person name="Ma G."/>
            <person name="Wang T."/>
            <person name="Stroehlein A.J."/>
            <person name="Young N.D."/>
            <person name="Ang C.S."/>
            <person name="Fernando D.D."/>
            <person name="Lu H.C."/>
            <person name="Taylor S."/>
            <person name="Reynolds S.L."/>
            <person name="Mofiz E."/>
            <person name="Najaraj S.H."/>
            <person name="Gowda H."/>
            <person name="Madugundu A."/>
            <person name="Renuse S."/>
            <person name="Holt D."/>
            <person name="Pandey A."/>
            <person name="Papenfuss A.T."/>
            <person name="Fischer K."/>
        </authorList>
    </citation>
    <scope>NUCLEOTIDE SEQUENCE [LARGE SCALE GENOMIC DNA]</scope>
</reference>
<sequence>MDLTGNNGLNGISTGNSMLGGNPNFLTDHHSHFLHQQQQQQQLSSQISSASLLHHNQHNHHQHLSLHQQPNHHAENQIISIQQHQQSQPIQLMQTQPQQHQQQQSNITANQGKYKRNVLEQIRNSLKPFANATEQQSSTMTTSIRKQTHSIAPPLPPPAPSIHQHHINANHIQQHQSTAHFHRQQQQSQQSIPVTQLPQNVLFQQSSSQKSLSQHSTQIQTVSNSFTSPKNSLISQKKLPPIPTQSQQQQQSQSQQQTQINVNSVKSFTNNLINCDPSLNWNQHQQPSHYLSQQPPPPTLTHHHHHYLYPNNQSQQQQQQQQKLLERQTINNGIKQTIADDLSCIESQQQQQQSSNQHLSLLNDVQKQKQIIKRMLENGCPENLINILKDQFRQPIIVNDDGGSQSSSNNVLSYNDSIVVGSNNNANSDCHDEMNNSTGGEGNNQQSLQSLPIPNHPVIIDQRNQPQFHQQHQNQFSKTKIPSPTPPISLASSSTIGTSSTTSAQLLNTEADNGIIYNGITLSEKSALSSTNSVRSDSPIITNGVGNHLPLAEQNSLASSINLLNRLLPSIDQSILLNSNFDENSQLPKEFQPPPAPESYQSIDSSLSPSSIRKQQMNLTQESSSSSTNNNTNMLYNIHSSSSAASSSSSSSALIQQYNRLQLQQRQQQQHKSQSNCLDGNRLGSPKTSAQQQSNQAIATNLNTVYHRALAMKSSPLNQNNHGKNSSSNPSALSSNRTMDTNNGGPNFTRPNNSSPIPQPPPLIPHRMIDVIPPPVPPISSSSSLSITNSTSSTNLNTLINQNPKLSSPKSSRSQIQNDNLNRVNDNLNQIKNYIKNQLPLLANSFSTTDHHRSQVPSLPSNHTPFSLGPNRFQALSYASSASSSSPQRGTSPISFTTNQSTNNANVASNNISAVSRLLSTSSTLNQVINNEKNKQHNISTTIPNVICSTSSSSSSSLSSSTTVTLTNGNQSIVNQVAQKLHNFQLNQQQSTATQSGTNQINTGSTNSLLSTYSGQSFAHSPPPSYAASSSSGRQSPTPTISSSSDYASIPMMPFQRSTGANVLMSSSSPLNSAYHIVGNHHNGLKTAPNQSVIGQSSSSSSLLQMKSSPISSNLSISINPKSSKSSQNLFGKKTLTNASSMSSLAMINSNKNNLGTVLPHQQNSPISANAKHSLQAWSARQAISQSPIIMQSVKSQQVQKPILQTAVAPILPPINVKTPVTAVKILTNQSTTTQMTLLITAATTTTTITTCSASNLSSSTLMSTGMINSFDPSSMNSTATNSVATSSTATKNPPPYPSGSSVKKCLDSVSTLANEGYHSTPPPPYPSGSHKQHSKQQQQPNNLSNRMHLISKTLSQSKLSLSAQSQNSDGQATQCSDVSDKSANYCTPPPPPYSMSLSVSQNDSIAQIISGWTGNDQQTIQQMPVQIPTTDPPSYASSMAVLAAQRAQVISPHSSVLIKSDQQNGNIITVTSSSSSTTVTTSSTKCDLVNTVESICVSQISVLQTEHHQRPAPNCAPQESVGPPLPPKPSSSGMTQQNSIPPPLPPPHFNVVSTSKQIDEESNNTTVAEVMKQKNYQASSATPSSHEDSQNSTGTLSIVNQPSVHLISDNINLDEDCQIVSDTNDVVDNGLENDESNDLIEENEDGTKKRTHQSPIPTRKNLSKAKEKERRDFKVRNYSPAAFKFYMEQHVENLIKSQQQRERRRQQLESEMKKACLSEEDQLGLRQMLYQKESNYIRLRRAKMDRSMFKKIKTIGVGAFGEVALVRKIDANLLYAMKTLRKDDVLKRNQVAHVKAERDILAEADCEWVVKLYYSFQDERHLYFVMDYIPGGDLMSLLIKFGIFEEPLARFYIAELVLAVESVHKMGFIHRDIKPDNVLIDKDGHIKLTDFGLCTGFRWTHNSKYYHDRCDSMDFEEVRSLSTYNCNCIKTSSTNNSRTPIQLSKPLERRKRREHQRCLAHSLVGTPNYIAPEVLMRNGYTQLCDWWSVGVILFEMVVGRPPFFANTPEDTQLKVINWREHLQIPKVANNIALSFEVINLIQKLCCDASIRLGRNGTEEIKRHPFFQQINFNENLREQRAPFIPEIKFETDTSNFDPISPDRLHSDDNEDNYLINNKENNGGNNEGNNGYLNNNPNGNNNVNSNNNGSGKSKHPEHAFFEFTFRRFFDAIEPLRISSDNSHYHHHHRYNINSPTNTNYSDNSSTNNTDVDNCPFLDKNGNGIKRNENHQDVGVGSKHKMIANDRDNNNDAQESIYASTTDSTLSDTASFIYNNDDEDDLDVAYGDGICGEQSIAIPNESITTPTTSSSIASSIQSQELSSPLLSSTTSRMLHNLETSNNQTTSLESNVKLSLTSLEKLRETNENGQTMPTNVSMIDDYASESIQNPMKLFRAKNSTSPMKTNHNNDCDIVDDSNAIKIDANIENDDGSSNGQGHNPVYV</sequence>
<feature type="region of interest" description="Disordered" evidence="17">
    <location>
        <begin position="277"/>
        <end position="306"/>
    </location>
</feature>
<feature type="compositionally biased region" description="Low complexity" evidence="17">
    <location>
        <begin position="206"/>
        <end position="218"/>
    </location>
</feature>
<feature type="compositionally biased region" description="Low complexity" evidence="17">
    <location>
        <begin position="1274"/>
        <end position="1292"/>
    </location>
</feature>
<dbReference type="OrthoDB" id="3638488at2759"/>
<dbReference type="GO" id="GO:0048731">
    <property type="term" value="P:system development"/>
    <property type="evidence" value="ECO:0007669"/>
    <property type="project" value="UniProtKB-ARBA"/>
</dbReference>
<evidence type="ECO:0000259" key="19">
    <source>
        <dbReference type="PROSITE" id="PS51285"/>
    </source>
</evidence>
<evidence type="ECO:0000256" key="10">
    <source>
        <dbReference type="ARBA" id="ARBA00022741"/>
    </source>
</evidence>
<dbReference type="GO" id="GO:0046872">
    <property type="term" value="F:metal ion binding"/>
    <property type="evidence" value="ECO:0007669"/>
    <property type="project" value="UniProtKB-KW"/>
</dbReference>
<evidence type="ECO:0000313" key="21">
    <source>
        <dbReference type="EnsemblMetazoa" id="KAF7494982.1"/>
    </source>
</evidence>
<keyword evidence="9" id="KW-0479">Metal-binding</keyword>
<evidence type="ECO:0000256" key="6">
    <source>
        <dbReference type="ARBA" id="ARBA00022527"/>
    </source>
</evidence>
<feature type="region of interest" description="Disordered" evidence="17">
    <location>
        <begin position="173"/>
        <end position="192"/>
    </location>
</feature>
<dbReference type="FunFam" id="1.10.510.10:FF:000086">
    <property type="entry name" value="Non-specific serine/threonine protein kinase"/>
    <property type="match status" value="1"/>
</dbReference>
<dbReference type="GO" id="GO:0022604">
    <property type="term" value="P:regulation of cell morphogenesis"/>
    <property type="evidence" value="ECO:0007669"/>
    <property type="project" value="UniProtKB-ARBA"/>
</dbReference>
<feature type="compositionally biased region" description="Polar residues" evidence="17">
    <location>
        <begin position="887"/>
        <end position="896"/>
    </location>
</feature>
<evidence type="ECO:0000256" key="2">
    <source>
        <dbReference type="ARBA" id="ARBA00004496"/>
    </source>
</evidence>
<feature type="compositionally biased region" description="Polar residues" evidence="17">
    <location>
        <begin position="435"/>
        <end position="452"/>
    </location>
</feature>
<feature type="domain" description="Protein kinase" evidence="18">
    <location>
        <begin position="1750"/>
        <end position="2067"/>
    </location>
</feature>
<dbReference type="Gene3D" id="3.30.200.20">
    <property type="entry name" value="Phosphorylase Kinase, domain 1"/>
    <property type="match status" value="1"/>
</dbReference>
<dbReference type="FunFam" id="1.10.510.10:FF:000057">
    <property type="entry name" value="Non-specific serine/threonine protein kinase"/>
    <property type="match status" value="1"/>
</dbReference>
<feature type="compositionally biased region" description="Polar residues" evidence="17">
    <location>
        <begin position="132"/>
        <end position="145"/>
    </location>
</feature>
<feature type="region of interest" description="Disordered" evidence="17">
    <location>
        <begin position="1082"/>
        <end position="1105"/>
    </location>
</feature>
<feature type="region of interest" description="Disordered" evidence="17">
    <location>
        <begin position="2187"/>
        <end position="2212"/>
    </location>
</feature>
<feature type="compositionally biased region" description="Polar residues" evidence="17">
    <location>
        <begin position="737"/>
        <end position="750"/>
    </location>
</feature>
<feature type="region of interest" description="Disordered" evidence="17">
    <location>
        <begin position="1012"/>
        <end position="1048"/>
    </location>
</feature>
<dbReference type="SUPFAM" id="SSF56112">
    <property type="entry name" value="Protein kinase-like (PK-like)"/>
    <property type="match status" value="1"/>
</dbReference>
<feature type="region of interest" description="Disordered" evidence="17">
    <location>
        <begin position="585"/>
        <end position="635"/>
    </location>
</feature>
<evidence type="ECO:0000256" key="12">
    <source>
        <dbReference type="ARBA" id="ARBA00022840"/>
    </source>
</evidence>
<dbReference type="GO" id="GO:0045177">
    <property type="term" value="C:apical part of cell"/>
    <property type="evidence" value="ECO:0007669"/>
    <property type="project" value="UniProtKB-ARBA"/>
</dbReference>
<dbReference type="PROSITE" id="PS00108">
    <property type="entry name" value="PROTEIN_KINASE_ST"/>
    <property type="match status" value="1"/>
</dbReference>
<feature type="region of interest" description="Disordered" evidence="17">
    <location>
        <begin position="1509"/>
        <end position="1552"/>
    </location>
</feature>
<feature type="compositionally biased region" description="Polar residues" evidence="17">
    <location>
        <begin position="612"/>
        <end position="622"/>
    </location>
</feature>
<dbReference type="PROSITE" id="PS50011">
    <property type="entry name" value="PROTEIN_KINASE_DOM"/>
    <property type="match status" value="1"/>
</dbReference>
<feature type="compositionally biased region" description="Polar residues" evidence="17">
    <location>
        <begin position="219"/>
        <end position="235"/>
    </location>
</feature>
<feature type="domain" description="AGC-kinase C-terminal" evidence="19">
    <location>
        <begin position="2068"/>
        <end position="2143"/>
    </location>
</feature>
<feature type="region of interest" description="Disordered" evidence="17">
    <location>
        <begin position="2092"/>
        <end position="2154"/>
    </location>
</feature>
<dbReference type="PANTHER" id="PTHR22988">
    <property type="entry name" value="MYOTONIC DYSTROPHY S/T KINASE-RELATED"/>
    <property type="match status" value="1"/>
</dbReference>
<dbReference type="SMART" id="SM00220">
    <property type="entry name" value="S_TKc"/>
    <property type="match status" value="1"/>
</dbReference>
<feature type="compositionally biased region" description="Low complexity" evidence="17">
    <location>
        <begin position="1358"/>
        <end position="1369"/>
    </location>
</feature>
<feature type="region of interest" description="Disordered" evidence="17">
    <location>
        <begin position="81"/>
        <end position="111"/>
    </location>
</feature>
<keyword evidence="11 20" id="KW-0418">Kinase</keyword>
<evidence type="ECO:0000256" key="11">
    <source>
        <dbReference type="ARBA" id="ARBA00022777"/>
    </source>
</evidence>
<comment type="subcellular location">
    <subcellularLocation>
        <location evidence="2">Cytoplasm</location>
    </subcellularLocation>
</comment>
<feature type="region of interest" description="Disordered" evidence="17">
    <location>
        <begin position="2299"/>
        <end position="2324"/>
    </location>
</feature>
<evidence type="ECO:0000256" key="1">
    <source>
        <dbReference type="ARBA" id="ARBA00001946"/>
    </source>
</evidence>
<comment type="catalytic activity">
    <reaction evidence="14">
        <text>L-threonyl-[protein] + ATP = O-phospho-L-threonyl-[protein] + ADP + H(+)</text>
        <dbReference type="Rhea" id="RHEA:46608"/>
        <dbReference type="Rhea" id="RHEA-COMP:11060"/>
        <dbReference type="Rhea" id="RHEA-COMP:11605"/>
        <dbReference type="ChEBI" id="CHEBI:15378"/>
        <dbReference type="ChEBI" id="CHEBI:30013"/>
        <dbReference type="ChEBI" id="CHEBI:30616"/>
        <dbReference type="ChEBI" id="CHEBI:61977"/>
        <dbReference type="ChEBI" id="CHEBI:456216"/>
        <dbReference type="EC" id="2.7.11.1"/>
    </reaction>
</comment>
<evidence type="ECO:0000256" key="5">
    <source>
        <dbReference type="ARBA" id="ARBA00022490"/>
    </source>
</evidence>
<feature type="compositionally biased region" description="Polar residues" evidence="17">
    <location>
        <begin position="802"/>
        <end position="816"/>
    </location>
</feature>
<reference evidence="21" key="3">
    <citation type="submission" date="2022-06" db="UniProtKB">
        <authorList>
            <consortium name="EnsemblMetazoa"/>
        </authorList>
    </citation>
    <scope>IDENTIFICATION</scope>
</reference>
<gene>
    <name evidence="20" type="ORF">SSS_6025</name>
</gene>
<keyword evidence="22" id="KW-1185">Reference proteome</keyword>
<evidence type="ECO:0000313" key="22">
    <source>
        <dbReference type="Proteomes" id="UP000070412"/>
    </source>
</evidence>
<dbReference type="CDD" id="cd05598">
    <property type="entry name" value="STKc_LATS"/>
    <property type="match status" value="1"/>
</dbReference>
<keyword evidence="7" id="KW-0597">Phosphoprotein</keyword>
<feature type="compositionally biased region" description="Low complexity" evidence="17">
    <location>
        <begin position="467"/>
        <end position="476"/>
    </location>
</feature>
<dbReference type="GO" id="GO:0071944">
    <property type="term" value="C:cell periphery"/>
    <property type="evidence" value="ECO:0007669"/>
    <property type="project" value="UniProtKB-ARBA"/>
</dbReference>
<feature type="compositionally biased region" description="Low complexity" evidence="17">
    <location>
        <begin position="1026"/>
        <end position="1039"/>
    </location>
</feature>
<feature type="region of interest" description="Disordered" evidence="17">
    <location>
        <begin position="715"/>
        <end position="816"/>
    </location>
</feature>
<evidence type="ECO:0000256" key="17">
    <source>
        <dbReference type="SAM" id="MobiDB-lite"/>
    </source>
</evidence>
<name>A0A834VEX4_SARSC</name>
<evidence type="ECO:0000256" key="9">
    <source>
        <dbReference type="ARBA" id="ARBA00022723"/>
    </source>
</evidence>
<feature type="binding site" evidence="16">
    <location>
        <position position="1779"/>
    </location>
    <ligand>
        <name>ATP</name>
        <dbReference type="ChEBI" id="CHEBI:30616"/>
    </ligand>
</feature>
<evidence type="ECO:0000256" key="15">
    <source>
        <dbReference type="ARBA" id="ARBA00048679"/>
    </source>
</evidence>
<evidence type="ECO:0000259" key="18">
    <source>
        <dbReference type="PROSITE" id="PS50011"/>
    </source>
</evidence>
<dbReference type="InterPro" id="IPR017441">
    <property type="entry name" value="Protein_kinase_ATP_BS"/>
</dbReference>
<dbReference type="Gene3D" id="1.10.510.10">
    <property type="entry name" value="Transferase(Phosphotransferase) domain 1"/>
    <property type="match status" value="1"/>
</dbReference>
<feature type="region of interest" description="Disordered" evidence="17">
    <location>
        <begin position="467"/>
        <end position="496"/>
    </location>
</feature>
<dbReference type="EC" id="2.7.11.1" evidence="4"/>
<organism evidence="20">
    <name type="scientific">Sarcoptes scabiei</name>
    <name type="common">Itch mite</name>
    <name type="synonym">Acarus scabiei</name>
    <dbReference type="NCBI Taxonomy" id="52283"/>
    <lineage>
        <taxon>Eukaryota</taxon>
        <taxon>Metazoa</taxon>
        <taxon>Ecdysozoa</taxon>
        <taxon>Arthropoda</taxon>
        <taxon>Chelicerata</taxon>
        <taxon>Arachnida</taxon>
        <taxon>Acari</taxon>
        <taxon>Acariformes</taxon>
        <taxon>Sarcoptiformes</taxon>
        <taxon>Astigmata</taxon>
        <taxon>Psoroptidia</taxon>
        <taxon>Sarcoptoidea</taxon>
        <taxon>Sarcoptidae</taxon>
        <taxon>Sarcoptinae</taxon>
        <taxon>Sarcoptes</taxon>
    </lineage>
</organism>
<evidence type="ECO:0000313" key="20">
    <source>
        <dbReference type="EMBL" id="KAF7494982.1"/>
    </source>
</evidence>
<keyword evidence="8" id="KW-0808">Transferase</keyword>
<keyword evidence="5" id="KW-0963">Cytoplasm</keyword>
<feature type="compositionally biased region" description="Low complexity" evidence="17">
    <location>
        <begin position="1092"/>
        <end position="1105"/>
    </location>
</feature>
<dbReference type="GO" id="GO:0004674">
    <property type="term" value="F:protein serine/threonine kinase activity"/>
    <property type="evidence" value="ECO:0007669"/>
    <property type="project" value="UniProtKB-KW"/>
</dbReference>
<feature type="compositionally biased region" description="Acidic residues" evidence="17">
    <location>
        <begin position="1632"/>
        <end position="1645"/>
    </location>
</feature>
<feature type="compositionally biased region" description="Polar residues" evidence="17">
    <location>
        <begin position="1370"/>
        <end position="1384"/>
    </location>
</feature>
<keyword evidence="10 16" id="KW-0547">Nucleotide-binding</keyword>
<comment type="catalytic activity">
    <reaction evidence="15">
        <text>L-seryl-[protein] + ATP = O-phospho-L-seryl-[protein] + ADP + H(+)</text>
        <dbReference type="Rhea" id="RHEA:17989"/>
        <dbReference type="Rhea" id="RHEA-COMP:9863"/>
        <dbReference type="Rhea" id="RHEA-COMP:11604"/>
        <dbReference type="ChEBI" id="CHEBI:15378"/>
        <dbReference type="ChEBI" id="CHEBI:29999"/>
        <dbReference type="ChEBI" id="CHEBI:30616"/>
        <dbReference type="ChEBI" id="CHEBI:83421"/>
        <dbReference type="ChEBI" id="CHEBI:456216"/>
        <dbReference type="EC" id="2.7.11.1"/>
    </reaction>
</comment>
<evidence type="ECO:0000256" key="7">
    <source>
        <dbReference type="ARBA" id="ARBA00022553"/>
    </source>
</evidence>
<reference evidence="20" key="2">
    <citation type="submission" date="2020-01" db="EMBL/GenBank/DDBJ databases">
        <authorList>
            <person name="Korhonen P.K.K."/>
            <person name="Guangxu M.G."/>
            <person name="Wang T.W."/>
            <person name="Stroehlein A.J.S."/>
            <person name="Young N.D."/>
            <person name="Ang C.-S.A."/>
            <person name="Fernando D.W.F."/>
            <person name="Lu H.L."/>
            <person name="Taylor S.T."/>
            <person name="Ehtesham M.E.M."/>
            <person name="Najaraj S.H.N."/>
            <person name="Harsha G.H.G."/>
            <person name="Madugundu A.M."/>
            <person name="Renuse S.R."/>
            <person name="Holt D.H."/>
            <person name="Pandey A.P."/>
            <person name="Papenfuss A.P."/>
            <person name="Gasser R.B.G."/>
            <person name="Fischer K.F."/>
        </authorList>
    </citation>
    <scope>NUCLEOTIDE SEQUENCE</scope>
    <source>
        <strain evidence="20">SSS_KF_BRIS2020</strain>
    </source>
</reference>
<dbReference type="EMBL" id="WVUK01000051">
    <property type="protein sequence ID" value="KAF7494982.1"/>
    <property type="molecule type" value="Genomic_DNA"/>
</dbReference>
<feature type="compositionally biased region" description="Low complexity" evidence="17">
    <location>
        <begin position="2192"/>
        <end position="2212"/>
    </location>
</feature>
<feature type="region of interest" description="Disordered" evidence="17">
    <location>
        <begin position="131"/>
        <end position="163"/>
    </location>
</feature>
<dbReference type="InterPro" id="IPR000961">
    <property type="entry name" value="AGC-kinase_C"/>
</dbReference>
<protein>
    <recommendedName>
        <fullName evidence="4">non-specific serine/threonine protein kinase</fullName>
        <ecNumber evidence="4">2.7.11.1</ecNumber>
    </recommendedName>
</protein>
<dbReference type="Proteomes" id="UP000070412">
    <property type="component" value="Unassembled WGS sequence"/>
</dbReference>
<dbReference type="InterPro" id="IPR050839">
    <property type="entry name" value="Rho-assoc_Ser/Thr_Kinase"/>
</dbReference>
<dbReference type="InterPro" id="IPR011009">
    <property type="entry name" value="Kinase-like_dom_sf"/>
</dbReference>
<dbReference type="Pfam" id="PF00069">
    <property type="entry name" value="Pkinase"/>
    <property type="match status" value="2"/>
</dbReference>
<feature type="region of interest" description="Disordered" evidence="17">
    <location>
        <begin position="1274"/>
        <end position="1342"/>
    </location>
</feature>
<comment type="cofactor">
    <cofactor evidence="1">
        <name>Mg(2+)</name>
        <dbReference type="ChEBI" id="CHEBI:18420"/>
    </cofactor>
</comment>
<dbReference type="GO" id="GO:0009653">
    <property type="term" value="P:anatomical structure morphogenesis"/>
    <property type="evidence" value="ECO:0007669"/>
    <property type="project" value="UniProtKB-ARBA"/>
</dbReference>
<dbReference type="PROSITE" id="PS00107">
    <property type="entry name" value="PROTEIN_KINASE_ATP"/>
    <property type="match status" value="1"/>
</dbReference>
<feature type="compositionally biased region" description="Low complexity" evidence="17">
    <location>
        <begin position="875"/>
        <end position="886"/>
    </location>
</feature>
<dbReference type="GO" id="GO:0042308">
    <property type="term" value="P:negative regulation of protein import into nucleus"/>
    <property type="evidence" value="ECO:0007669"/>
    <property type="project" value="UniProtKB-ARBA"/>
</dbReference>
<dbReference type="PROSITE" id="PS51285">
    <property type="entry name" value="AGC_KINASE_CTER"/>
    <property type="match status" value="1"/>
</dbReference>
<keyword evidence="6" id="KW-0723">Serine/threonine-protein kinase</keyword>
<evidence type="ECO:0000256" key="8">
    <source>
        <dbReference type="ARBA" id="ARBA00022679"/>
    </source>
</evidence>
<dbReference type="EnsemblMetazoa" id="SSS_6025s_mrna">
    <property type="protein sequence ID" value="KAF7494982.1"/>
    <property type="gene ID" value="SSS_6025"/>
</dbReference>
<evidence type="ECO:0000256" key="4">
    <source>
        <dbReference type="ARBA" id="ARBA00012513"/>
    </source>
</evidence>
<dbReference type="FunFam" id="3.30.200.20:FF:000391">
    <property type="entry name" value="Large tumor suppressor kinase 1"/>
    <property type="match status" value="1"/>
</dbReference>
<evidence type="ECO:0000256" key="3">
    <source>
        <dbReference type="ARBA" id="ARBA00009903"/>
    </source>
</evidence>
<dbReference type="GO" id="GO:0005737">
    <property type="term" value="C:cytoplasm"/>
    <property type="evidence" value="ECO:0007669"/>
    <property type="project" value="UniProtKB-SubCell"/>
</dbReference>
<feature type="compositionally biased region" description="Polar residues" evidence="17">
    <location>
        <begin position="855"/>
        <end position="865"/>
    </location>
</feature>
<dbReference type="GO" id="GO:0005524">
    <property type="term" value="F:ATP binding"/>
    <property type="evidence" value="ECO:0007669"/>
    <property type="project" value="UniProtKB-UniRule"/>
</dbReference>
<feature type="region of interest" description="Disordered" evidence="17">
    <location>
        <begin position="425"/>
        <end position="452"/>
    </location>
</feature>
<feature type="region of interest" description="Disordered" evidence="17">
    <location>
        <begin position="206"/>
        <end position="259"/>
    </location>
</feature>
<feature type="region of interest" description="Disordered" evidence="17">
    <location>
        <begin position="662"/>
        <end position="694"/>
    </location>
</feature>
<feature type="compositionally biased region" description="Low complexity" evidence="17">
    <location>
        <begin position="779"/>
        <end position="801"/>
    </location>
</feature>
<dbReference type="GO" id="GO:0051093">
    <property type="term" value="P:negative regulation of developmental process"/>
    <property type="evidence" value="ECO:0007669"/>
    <property type="project" value="UniProtKB-ARBA"/>
</dbReference>
<feature type="compositionally biased region" description="Polar residues" evidence="17">
    <location>
        <begin position="277"/>
        <end position="293"/>
    </location>
</feature>
<feature type="region of interest" description="Disordered" evidence="17">
    <location>
        <begin position="1629"/>
        <end position="1672"/>
    </location>
</feature>
<dbReference type="GO" id="GO:0048814">
    <property type="term" value="P:regulation of dendrite morphogenesis"/>
    <property type="evidence" value="ECO:0007669"/>
    <property type="project" value="UniProtKB-ARBA"/>
</dbReference>
<comment type="similarity">
    <text evidence="3">Belongs to the protein kinase superfamily. AGC Ser/Thr protein kinase family.</text>
</comment>
<feature type="region of interest" description="Disordered" evidence="17">
    <location>
        <begin position="1576"/>
        <end position="1597"/>
    </location>
</feature>
<dbReference type="InterPro" id="IPR000719">
    <property type="entry name" value="Prot_kinase_dom"/>
</dbReference>
<keyword evidence="13" id="KW-0460">Magnesium</keyword>
<feature type="region of interest" description="Disordered" evidence="17">
    <location>
        <begin position="1358"/>
        <end position="1384"/>
    </location>
</feature>
<feature type="compositionally biased region" description="Low complexity" evidence="17">
    <location>
        <begin position="244"/>
        <end position="259"/>
    </location>
</feature>
<evidence type="ECO:0000256" key="13">
    <source>
        <dbReference type="ARBA" id="ARBA00022842"/>
    </source>
</evidence>
<proteinExistence type="inferred from homology"/>
<evidence type="ECO:0000256" key="14">
    <source>
        <dbReference type="ARBA" id="ARBA00047899"/>
    </source>
</evidence>
<dbReference type="InterPro" id="IPR008271">
    <property type="entry name" value="Ser/Thr_kinase_AS"/>
</dbReference>
<feature type="region of interest" description="Disordered" evidence="17">
    <location>
        <begin position="848"/>
        <end position="903"/>
    </location>
</feature>
<feature type="compositionally biased region" description="Low complexity" evidence="17">
    <location>
        <begin position="725"/>
        <end position="736"/>
    </location>
</feature>
<accession>A0A834VEX4</accession>
<feature type="compositionally biased region" description="Low complexity" evidence="17">
    <location>
        <begin position="623"/>
        <end position="633"/>
    </location>
</feature>
<dbReference type="PANTHER" id="PTHR22988:SF76">
    <property type="entry name" value="CHROMOSOME UNDETERMINED SCAFFOLD_135, WHOLE GENOME SHOTGUN SEQUENCE"/>
    <property type="match status" value="1"/>
</dbReference>
<keyword evidence="12 16" id="KW-0067">ATP-binding</keyword>
<feature type="compositionally biased region" description="Low complexity" evidence="17">
    <location>
        <begin position="2112"/>
        <end position="2150"/>
    </location>
</feature>
<evidence type="ECO:0000256" key="16">
    <source>
        <dbReference type="PROSITE-ProRule" id="PRU10141"/>
    </source>
</evidence>